<evidence type="ECO:0000313" key="3">
    <source>
        <dbReference type="Proteomes" id="UP000002287"/>
    </source>
</evidence>
<reference evidence="2 3" key="1">
    <citation type="submission" date="2007-03" db="EMBL/GenBank/DDBJ databases">
        <title>Complete sequence of plasmid pBVIE03 of Burkholderia vietnamiensis G4.</title>
        <authorList>
            <consortium name="US DOE Joint Genome Institute"/>
            <person name="Copeland A."/>
            <person name="Lucas S."/>
            <person name="Lapidus A."/>
            <person name="Barry K."/>
            <person name="Detter J.C."/>
            <person name="Glavina del Rio T."/>
            <person name="Hammon N."/>
            <person name="Israni S."/>
            <person name="Dalin E."/>
            <person name="Tice H."/>
            <person name="Pitluck S."/>
            <person name="Chain P."/>
            <person name="Malfatti S."/>
            <person name="Shin M."/>
            <person name="Vergez L."/>
            <person name="Schmutz J."/>
            <person name="Larimer F."/>
            <person name="Land M."/>
            <person name="Hauser L."/>
            <person name="Kyrpides N."/>
            <person name="Tiedje J."/>
            <person name="Richardson P."/>
        </authorList>
    </citation>
    <scope>NUCLEOTIDE SEQUENCE [LARGE SCALE GENOMIC DNA]</scope>
    <source>
        <strain evidence="3">G4 / LMG 22486</strain>
        <plasmid evidence="2 3">pBVIE03</plasmid>
    </source>
</reference>
<dbReference type="AlphaFoldDB" id="A4JVL0"/>
<evidence type="ECO:0000256" key="1">
    <source>
        <dbReference type="SAM" id="MobiDB-lite"/>
    </source>
</evidence>
<protein>
    <submittedName>
        <fullName evidence="2">Uncharacterized protein</fullName>
    </submittedName>
</protein>
<gene>
    <name evidence="2" type="ordered locus">Bcep1808_7436</name>
</gene>
<accession>A4JVL0</accession>
<name>A4JVL0_BURVG</name>
<dbReference type="KEGG" id="bvi:Bcep1808_7436"/>
<feature type="compositionally biased region" description="Basic residues" evidence="1">
    <location>
        <begin position="130"/>
        <end position="143"/>
    </location>
</feature>
<feature type="region of interest" description="Disordered" evidence="1">
    <location>
        <begin position="125"/>
        <end position="146"/>
    </location>
</feature>
<dbReference type="EMBL" id="CP000619">
    <property type="protein sequence ID" value="ABO60313.1"/>
    <property type="molecule type" value="Genomic_DNA"/>
</dbReference>
<geneLocation type="plasmid" evidence="2 3">
    <name>pBVIE03</name>
</geneLocation>
<organism evidence="2 3">
    <name type="scientific">Burkholderia vietnamiensis (strain G4 / LMG 22486)</name>
    <name type="common">Burkholderia cepacia (strain R1808)</name>
    <dbReference type="NCBI Taxonomy" id="269482"/>
    <lineage>
        <taxon>Bacteria</taxon>
        <taxon>Pseudomonadati</taxon>
        <taxon>Pseudomonadota</taxon>
        <taxon>Betaproteobacteria</taxon>
        <taxon>Burkholderiales</taxon>
        <taxon>Burkholderiaceae</taxon>
        <taxon>Burkholderia</taxon>
        <taxon>Burkholderia cepacia complex</taxon>
    </lineage>
</organism>
<evidence type="ECO:0000313" key="2">
    <source>
        <dbReference type="EMBL" id="ABO60313.1"/>
    </source>
</evidence>
<dbReference type="HOGENOM" id="CLU_1458732_0_0_4"/>
<sequence>MSEAVRVRGGCRCVGHAGFGQQAVECHRVESRLAGRKPRLALGATFDGVAALRYDSCRSCSPERAEASFFSLRFPWVKRKNSSYFLGVRVSEYSIPKLPGPSVRQDRQPRKCACRVRNWHRQVDGVKQTKTTHHTPYQKRKRSETRVSRELSSNCAHSLVFQFSVVRHSTRLTAWPPRPHRYATR</sequence>
<dbReference type="Proteomes" id="UP000002287">
    <property type="component" value="Plasmid pBVIE03"/>
</dbReference>
<proteinExistence type="predicted"/>
<keyword evidence="2" id="KW-0614">Plasmid</keyword>